<comment type="subcellular location">
    <subcellularLocation>
        <location evidence="2">Membrane</location>
        <topology evidence="2">Peripheral membrane protein</topology>
    </subcellularLocation>
</comment>
<dbReference type="GO" id="GO:0045259">
    <property type="term" value="C:proton-transporting ATP synthase complex"/>
    <property type="evidence" value="ECO:0007669"/>
    <property type="project" value="UniProtKB-KW"/>
</dbReference>
<evidence type="ECO:0000256" key="2">
    <source>
        <dbReference type="ARBA" id="ARBA00004170"/>
    </source>
</evidence>
<feature type="non-terminal residue" evidence="10">
    <location>
        <position position="1"/>
    </location>
</feature>
<dbReference type="GO" id="GO:0046933">
    <property type="term" value="F:proton-transporting ATP synthase activity, rotational mechanism"/>
    <property type="evidence" value="ECO:0007669"/>
    <property type="project" value="InterPro"/>
</dbReference>
<evidence type="ECO:0000256" key="8">
    <source>
        <dbReference type="ARBA" id="ARBA00023196"/>
    </source>
</evidence>
<gene>
    <name evidence="10" type="ORF">COU81_02530</name>
</gene>
<protein>
    <recommendedName>
        <fullName evidence="12">ATP synthase F1 subunit gamma</fullName>
    </recommendedName>
</protein>
<dbReference type="InterPro" id="IPR000131">
    <property type="entry name" value="ATP_synth_F1_gsu"/>
</dbReference>
<evidence type="ECO:0000256" key="4">
    <source>
        <dbReference type="ARBA" id="ARBA00022448"/>
    </source>
</evidence>
<evidence type="ECO:0000256" key="6">
    <source>
        <dbReference type="ARBA" id="ARBA00023065"/>
    </source>
</evidence>
<dbReference type="Pfam" id="PF00231">
    <property type="entry name" value="ATP-synt"/>
    <property type="match status" value="1"/>
</dbReference>
<dbReference type="Proteomes" id="UP000231450">
    <property type="component" value="Unassembled WGS sequence"/>
</dbReference>
<evidence type="ECO:0008006" key="12">
    <source>
        <dbReference type="Google" id="ProtNLM"/>
    </source>
</evidence>
<evidence type="ECO:0000256" key="1">
    <source>
        <dbReference type="ARBA" id="ARBA00003456"/>
    </source>
</evidence>
<keyword evidence="8" id="KW-0139">CF(1)</keyword>
<evidence type="ECO:0000256" key="5">
    <source>
        <dbReference type="ARBA" id="ARBA00022781"/>
    </source>
</evidence>
<name>A0A2M8KDV2_9BACT</name>
<comment type="caution">
    <text evidence="10">The sequence shown here is derived from an EMBL/GenBank/DDBJ whole genome shotgun (WGS) entry which is preliminary data.</text>
</comment>
<evidence type="ECO:0000256" key="9">
    <source>
        <dbReference type="ARBA" id="ARBA00023310"/>
    </source>
</evidence>
<sequence length="250" mass="28385">SRMIKRIKEEIQNPINLKINRAGIKRVESKISNDKLRINFVTIGKKGEQALRRMQKPYSNATIANNNVSITSGHSATNGEIIASFPQLNYLPGIEDVRPLSKIVIEEYLNKRYDKVVVFYTDYVSAIKQETRVRQMLPISKIDLEKQIAEMDVSAKEYGLEKPATEYKIEPNPQTVLEHIIPRLIEMQIYHAILESNASKESARMMAMRNATEAAGEMSEDLTFVFNQIRQGKITQEIAEISAGRASLES</sequence>
<keyword evidence="5" id="KW-0375">Hydrogen ion transport</keyword>
<comment type="function">
    <text evidence="1">Produces ATP from ADP in the presence of a proton gradient across the membrane. The gamma chain is believed to be important in regulating ATPase activity and the flow of protons through the CF(0) complex.</text>
</comment>
<evidence type="ECO:0000313" key="10">
    <source>
        <dbReference type="EMBL" id="PJE58096.1"/>
    </source>
</evidence>
<dbReference type="InterPro" id="IPR035968">
    <property type="entry name" value="ATP_synth_F1_ATPase_gsu"/>
</dbReference>
<dbReference type="SUPFAM" id="SSF52943">
    <property type="entry name" value="ATP synthase (F1-ATPase), gamma subunit"/>
    <property type="match status" value="1"/>
</dbReference>
<dbReference type="PRINTS" id="PR00126">
    <property type="entry name" value="ATPASEGAMMA"/>
</dbReference>
<evidence type="ECO:0000313" key="11">
    <source>
        <dbReference type="Proteomes" id="UP000231450"/>
    </source>
</evidence>
<keyword evidence="9" id="KW-0066">ATP synthesis</keyword>
<accession>A0A2M8KDV2</accession>
<keyword evidence="6" id="KW-0406">Ion transport</keyword>
<dbReference type="PANTHER" id="PTHR11693">
    <property type="entry name" value="ATP SYNTHASE GAMMA CHAIN"/>
    <property type="match status" value="1"/>
</dbReference>
<dbReference type="EMBL" id="PFDW01000053">
    <property type="protein sequence ID" value="PJE58096.1"/>
    <property type="molecule type" value="Genomic_DNA"/>
</dbReference>
<reference evidence="11" key="1">
    <citation type="submission" date="2017-09" db="EMBL/GenBank/DDBJ databases">
        <title>Depth-based differentiation of microbial function through sediment-hosted aquifers and enrichment of novel symbionts in the deep terrestrial subsurface.</title>
        <authorList>
            <person name="Probst A.J."/>
            <person name="Ladd B."/>
            <person name="Jarett J.K."/>
            <person name="Geller-Mcgrath D.E."/>
            <person name="Sieber C.M.K."/>
            <person name="Emerson J.B."/>
            <person name="Anantharaman K."/>
            <person name="Thomas B.C."/>
            <person name="Malmstrom R."/>
            <person name="Stieglmeier M."/>
            <person name="Klingl A."/>
            <person name="Woyke T."/>
            <person name="Ryan C.M."/>
            <person name="Banfield J.F."/>
        </authorList>
    </citation>
    <scope>NUCLEOTIDE SEQUENCE [LARGE SCALE GENOMIC DNA]</scope>
</reference>
<evidence type="ECO:0000256" key="3">
    <source>
        <dbReference type="ARBA" id="ARBA00007681"/>
    </source>
</evidence>
<dbReference type="AlphaFoldDB" id="A0A2M8KDV2"/>
<keyword evidence="7" id="KW-0472">Membrane</keyword>
<comment type="similarity">
    <text evidence="3">Belongs to the ATPase gamma chain family.</text>
</comment>
<organism evidence="10 11">
    <name type="scientific">Candidatus Portnoybacteria bacterium CG10_big_fil_rev_8_21_14_0_10_36_7</name>
    <dbReference type="NCBI Taxonomy" id="1974812"/>
    <lineage>
        <taxon>Bacteria</taxon>
        <taxon>Candidatus Portnoyibacteriota</taxon>
    </lineage>
</organism>
<dbReference type="PANTHER" id="PTHR11693:SF22">
    <property type="entry name" value="ATP SYNTHASE SUBUNIT GAMMA, MITOCHONDRIAL"/>
    <property type="match status" value="1"/>
</dbReference>
<dbReference type="Gene3D" id="3.40.1380.10">
    <property type="match status" value="1"/>
</dbReference>
<proteinExistence type="inferred from homology"/>
<evidence type="ECO:0000256" key="7">
    <source>
        <dbReference type="ARBA" id="ARBA00023136"/>
    </source>
</evidence>
<keyword evidence="4" id="KW-0813">Transport</keyword>